<organism evidence="1 2">
    <name type="scientific">Xenorhabdus santafensis</name>
    <dbReference type="NCBI Taxonomy" id="2582833"/>
    <lineage>
        <taxon>Bacteria</taxon>
        <taxon>Pseudomonadati</taxon>
        <taxon>Pseudomonadota</taxon>
        <taxon>Gammaproteobacteria</taxon>
        <taxon>Enterobacterales</taxon>
        <taxon>Morganellaceae</taxon>
        <taxon>Xenorhabdus</taxon>
    </lineage>
</organism>
<dbReference type="EMBL" id="VCDN01000097">
    <property type="protein sequence ID" value="MDX7989147.1"/>
    <property type="molecule type" value="Genomic_DNA"/>
</dbReference>
<accession>A0ABU4SEC3</accession>
<evidence type="ECO:0000313" key="2">
    <source>
        <dbReference type="Proteomes" id="UP001271890"/>
    </source>
</evidence>
<reference evidence="2" key="1">
    <citation type="journal article" date="2024" name="Toxins">
        <title>Genome Sequence Analysis of Native Xenorhabdus Strains Isolated from Entomopathogenic Nematodes in Argentina.</title>
        <authorList>
            <person name="Palma L."/>
            <person name="Frizzo L."/>
            <person name="Kaiser S."/>
            <person name="Berry C."/>
            <person name="Caballero P."/>
            <person name="Bode H.B."/>
            <person name="Del Valle E.E."/>
        </authorList>
    </citation>
    <scope>NUCLEOTIDE SEQUENCE [LARGE SCALE GENOMIC DNA]</scope>
    <source>
        <strain evidence="2">12</strain>
    </source>
</reference>
<protein>
    <submittedName>
        <fullName evidence="1">Uncharacterized protein</fullName>
    </submittedName>
</protein>
<comment type="caution">
    <text evidence="1">The sequence shown here is derived from an EMBL/GenBank/DDBJ whole genome shotgun (WGS) entry which is preliminary data.</text>
</comment>
<sequence length="183" mass="20593">MTLELIVAYPDAYAFVEPDPKEQNKKRLTISGHGDKKGVMIGGIHYEEPEIARFIRTWTVGIANLHSVRIVCCNSADPDMKVSSLAMQLSKRFPTILIEGYVHKVTASCGFSDVYNIFRTHGSRAAEYGLNRYFSIFKDDPLYHFHSVVFLNGAQVDQAQTINGYDFVTLGYDGKTQPCNVFK</sequence>
<proteinExistence type="predicted"/>
<gene>
    <name evidence="1" type="ORF">FE392_17830</name>
</gene>
<evidence type="ECO:0000313" key="1">
    <source>
        <dbReference type="EMBL" id="MDX7989147.1"/>
    </source>
</evidence>
<dbReference type="Proteomes" id="UP001271890">
    <property type="component" value="Unassembled WGS sequence"/>
</dbReference>
<name>A0ABU4SEC3_9GAMM</name>
<keyword evidence="2" id="KW-1185">Reference proteome</keyword>
<dbReference type="RefSeq" id="WP_319931510.1">
    <property type="nucleotide sequence ID" value="NZ_VCDN01000097.1"/>
</dbReference>